<dbReference type="EC" id="2.3.2.27" evidence="5"/>
<sequence length="1040" mass="118807">MSGNEFSIFQKNNLDNSCKSTDNTTGSNSEMAIINNGIDETFNKLVENVFHFTLIPILDKEYDSSVIYLPELLEILKSNVNDGTELEILEQAIFERTLLADPKTYLLKSKHNVSITSNTTEKESIVYLFQCFIELTFAKQENRYPSIREDIYTKIFGFLCTNVSTALKQPDLYSPQNINDQVLKIFETNMASFEEYVKFFTSVNKQIILDEDDGESQIKSIYQPILKKVKEKILQSTIIFLPHCEIALLQVFSAEPLLANMLIDDCYVPDTSPGFNYTNTVLGAIFAISGLPQTPGGKFEYFLKPMEELSGPLESNIWSGLEMLHVQLHKIFLYLLKAGPEVKHKTLSWLGSCLEKNMGRCKLWNIEMSMLGFISDGFALNLSAVLLRLCQPFISNTDNPKLLKIDPTYCAAKVNNNEESKQLGVHLLKLNENTMLLPTDAEDSREDDNSSDHRPVAKGQFNFITECFYMTQKSLEIGFAQVQEKMTNINQELARMQQTFVDAQQSGSATSEVMKLINDRMEGEMTKYLSMKAAILEPSTLHLLSQFQKATCVWLTQVVLDVDKDFQSNNLQSYCPNKFSVIEFPLPSIVPPTLKCIPEFLLENIWRYLTLVRRFHSRSLEEPGFSLVSELLNAVLIFMTSNSRVRNPHLRARLAECLDCLLPHKDEDSSVTNSIGSYYRELLFVSHPHRKQIVHALLDVFVGIEMTGQSVEFEQKFNYRRPMYVVMDYLWKIEEHREVFKLLAKDAENNMEAASPPLFLRFINLLMNDAVFLLDEALTNMAQLRQMQTAHESGQWNNLSQRERAQNMSLMQHIGMIARFDNILGKETINTFKYLTSEIKSIFCHPTMVDRVAAMLNYFLCHLVGPKKKNFKVKDMKEYKFEPAEIVLNICMIYVHLGTSKNGEAFCLAVSKDGRSYNPLLFKQTEDVLARIGGASLIVGITNIAQRVSQLAIQQSNDEELLLTEAPENFLDPIMSTLMIDPVILPSSKINVDRSTIARHLLSDQTDPFNRSHLTMDMVITNNELKNQIEEWIKIKKSQL</sequence>
<feature type="coiled-coil region" evidence="12">
    <location>
        <begin position="479"/>
        <end position="506"/>
    </location>
</feature>
<evidence type="ECO:0000259" key="13">
    <source>
        <dbReference type="PROSITE" id="PS51698"/>
    </source>
</evidence>
<dbReference type="GO" id="GO:0006511">
    <property type="term" value="P:ubiquitin-dependent protein catabolic process"/>
    <property type="evidence" value="ECO:0007669"/>
    <property type="project" value="InterPro"/>
</dbReference>
<evidence type="ECO:0000256" key="8">
    <source>
        <dbReference type="ARBA" id="ARBA00022786"/>
    </source>
</evidence>
<keyword evidence="15" id="KW-1185">Reference proteome</keyword>
<evidence type="ECO:0000256" key="2">
    <source>
        <dbReference type="ARBA" id="ARBA00004496"/>
    </source>
</evidence>
<dbReference type="InterPro" id="IPR019474">
    <property type="entry name" value="Ub_conjug_fac_E4_core"/>
</dbReference>
<dbReference type="SMART" id="SM00504">
    <property type="entry name" value="Ubox"/>
    <property type="match status" value="1"/>
</dbReference>
<dbReference type="FunFam" id="3.30.40.10:FF:000055">
    <property type="entry name" value="Ubiquitin conjugation factor e4 a"/>
    <property type="match status" value="1"/>
</dbReference>
<keyword evidence="7" id="KW-0808">Transferase</keyword>
<evidence type="ECO:0000256" key="4">
    <source>
        <dbReference type="ARBA" id="ARBA00007434"/>
    </source>
</evidence>
<dbReference type="InterPro" id="IPR045132">
    <property type="entry name" value="UBE4"/>
</dbReference>
<name>A0A6G0YVN4_APHCR</name>
<feature type="domain" description="U-box" evidence="13">
    <location>
        <begin position="965"/>
        <end position="1039"/>
    </location>
</feature>
<evidence type="ECO:0000313" key="14">
    <source>
        <dbReference type="EMBL" id="KAF0761835.1"/>
    </source>
</evidence>
<evidence type="ECO:0000256" key="5">
    <source>
        <dbReference type="ARBA" id="ARBA00012483"/>
    </source>
</evidence>
<evidence type="ECO:0000313" key="15">
    <source>
        <dbReference type="Proteomes" id="UP000478052"/>
    </source>
</evidence>
<dbReference type="PANTHER" id="PTHR13931:SF16">
    <property type="entry name" value="UBIQUITIN CONJUGATION FACTOR E4 A"/>
    <property type="match status" value="1"/>
</dbReference>
<evidence type="ECO:0000256" key="6">
    <source>
        <dbReference type="ARBA" id="ARBA00022490"/>
    </source>
</evidence>
<dbReference type="PROSITE" id="PS51698">
    <property type="entry name" value="U_BOX"/>
    <property type="match status" value="1"/>
</dbReference>
<dbReference type="EMBL" id="VUJU01002285">
    <property type="protein sequence ID" value="KAF0761835.1"/>
    <property type="molecule type" value="Genomic_DNA"/>
</dbReference>
<evidence type="ECO:0000256" key="1">
    <source>
        <dbReference type="ARBA" id="ARBA00000900"/>
    </source>
</evidence>
<comment type="similarity">
    <text evidence="4">Belongs to the ubiquitin conjugation factor E4 family.</text>
</comment>
<keyword evidence="12" id="KW-0175">Coiled coil</keyword>
<keyword evidence="9" id="KW-0007">Acetylation</keyword>
<evidence type="ECO:0000256" key="11">
    <source>
        <dbReference type="ARBA" id="ARBA00040077"/>
    </source>
</evidence>
<evidence type="ECO:0000256" key="12">
    <source>
        <dbReference type="SAM" id="Coils"/>
    </source>
</evidence>
<dbReference type="SUPFAM" id="SSF57850">
    <property type="entry name" value="RING/U-box"/>
    <property type="match status" value="1"/>
</dbReference>
<keyword evidence="6" id="KW-0963">Cytoplasm</keyword>
<dbReference type="CDD" id="cd16657">
    <property type="entry name" value="RING-Ubox_UBE4A"/>
    <property type="match status" value="1"/>
</dbReference>
<dbReference type="AlphaFoldDB" id="A0A6G0YVN4"/>
<organism evidence="14 15">
    <name type="scientific">Aphis craccivora</name>
    <name type="common">Cowpea aphid</name>
    <dbReference type="NCBI Taxonomy" id="307492"/>
    <lineage>
        <taxon>Eukaryota</taxon>
        <taxon>Metazoa</taxon>
        <taxon>Ecdysozoa</taxon>
        <taxon>Arthropoda</taxon>
        <taxon>Hexapoda</taxon>
        <taxon>Insecta</taxon>
        <taxon>Pterygota</taxon>
        <taxon>Neoptera</taxon>
        <taxon>Paraneoptera</taxon>
        <taxon>Hemiptera</taxon>
        <taxon>Sternorrhyncha</taxon>
        <taxon>Aphidomorpha</taxon>
        <taxon>Aphidoidea</taxon>
        <taxon>Aphididae</taxon>
        <taxon>Aphidini</taxon>
        <taxon>Aphis</taxon>
        <taxon>Aphis</taxon>
    </lineage>
</organism>
<comment type="pathway">
    <text evidence="3">Protein modification; protein ubiquitination.</text>
</comment>
<dbReference type="InterPro" id="IPR013083">
    <property type="entry name" value="Znf_RING/FYVE/PHD"/>
</dbReference>
<dbReference type="OrthoDB" id="20295at2759"/>
<dbReference type="GO" id="GO:0036503">
    <property type="term" value="P:ERAD pathway"/>
    <property type="evidence" value="ECO:0007669"/>
    <property type="project" value="InterPro"/>
</dbReference>
<dbReference type="GO" id="GO:0034450">
    <property type="term" value="F:ubiquitin-ubiquitin ligase activity"/>
    <property type="evidence" value="ECO:0007669"/>
    <property type="project" value="InterPro"/>
</dbReference>
<dbReference type="UniPathway" id="UPA00143"/>
<keyword evidence="8" id="KW-0833">Ubl conjugation pathway</keyword>
<evidence type="ECO:0000256" key="9">
    <source>
        <dbReference type="ARBA" id="ARBA00022990"/>
    </source>
</evidence>
<comment type="caution">
    <text evidence="14">The sequence shown here is derived from an EMBL/GenBank/DDBJ whole genome shotgun (WGS) entry which is preliminary data.</text>
</comment>
<dbReference type="GO" id="GO:0005737">
    <property type="term" value="C:cytoplasm"/>
    <property type="evidence" value="ECO:0007669"/>
    <property type="project" value="UniProtKB-SubCell"/>
</dbReference>
<dbReference type="Pfam" id="PF10408">
    <property type="entry name" value="Ufd2P_core"/>
    <property type="match status" value="1"/>
</dbReference>
<comment type="function">
    <text evidence="10">Ubiquitin-protein ligase that probably functions as an E3 ligase in conjunction with specific E1 and E2 ligases. May also function as an E4 ligase mediating the assembly of polyubiquitin chains on substrates ubiquitinated by another E3 ubiquitin ligase. Mediates 'Lys-48'-linked polyubiquitination of substrates.</text>
</comment>
<dbReference type="Gene3D" id="3.30.40.10">
    <property type="entry name" value="Zinc/RING finger domain, C3HC4 (zinc finger)"/>
    <property type="match status" value="1"/>
</dbReference>
<dbReference type="PANTHER" id="PTHR13931">
    <property type="entry name" value="UBIQUITINATION FACTOR E4"/>
    <property type="match status" value="1"/>
</dbReference>
<gene>
    <name evidence="14" type="ORF">FWK35_00006745</name>
</gene>
<protein>
    <recommendedName>
        <fullName evidence="11">Ubiquitin conjugation factor E4 A</fullName>
        <ecNumber evidence="5">2.3.2.27</ecNumber>
    </recommendedName>
</protein>
<proteinExistence type="inferred from homology"/>
<comment type="catalytic activity">
    <reaction evidence="1">
        <text>S-ubiquitinyl-[E2 ubiquitin-conjugating enzyme]-L-cysteine + [acceptor protein]-L-lysine = [E2 ubiquitin-conjugating enzyme]-L-cysteine + N(6)-ubiquitinyl-[acceptor protein]-L-lysine.</text>
        <dbReference type="EC" id="2.3.2.27"/>
    </reaction>
</comment>
<dbReference type="GO" id="GO:0000151">
    <property type="term" value="C:ubiquitin ligase complex"/>
    <property type="evidence" value="ECO:0007669"/>
    <property type="project" value="InterPro"/>
</dbReference>
<dbReference type="Proteomes" id="UP000478052">
    <property type="component" value="Unassembled WGS sequence"/>
</dbReference>
<dbReference type="Pfam" id="PF04564">
    <property type="entry name" value="U-box"/>
    <property type="match status" value="1"/>
</dbReference>
<dbReference type="GO" id="GO:0005634">
    <property type="term" value="C:nucleus"/>
    <property type="evidence" value="ECO:0007669"/>
    <property type="project" value="TreeGrafter"/>
</dbReference>
<comment type="subcellular location">
    <subcellularLocation>
        <location evidence="2">Cytoplasm</location>
    </subcellularLocation>
</comment>
<evidence type="ECO:0000256" key="10">
    <source>
        <dbReference type="ARBA" id="ARBA00037624"/>
    </source>
</evidence>
<accession>A0A6G0YVN4</accession>
<dbReference type="InterPro" id="IPR003613">
    <property type="entry name" value="Ubox_domain"/>
</dbReference>
<dbReference type="GO" id="GO:0000209">
    <property type="term" value="P:protein polyubiquitination"/>
    <property type="evidence" value="ECO:0007669"/>
    <property type="project" value="TreeGrafter"/>
</dbReference>
<reference evidence="14 15" key="1">
    <citation type="submission" date="2019-08" db="EMBL/GenBank/DDBJ databases">
        <title>Whole genome of Aphis craccivora.</title>
        <authorList>
            <person name="Voronova N.V."/>
            <person name="Shulinski R.S."/>
            <person name="Bandarenka Y.V."/>
            <person name="Zhorov D.G."/>
            <person name="Warner D."/>
        </authorList>
    </citation>
    <scope>NUCLEOTIDE SEQUENCE [LARGE SCALE GENOMIC DNA]</scope>
    <source>
        <strain evidence="14">180601</strain>
        <tissue evidence="14">Whole Body</tissue>
    </source>
</reference>
<evidence type="ECO:0000256" key="3">
    <source>
        <dbReference type="ARBA" id="ARBA00004906"/>
    </source>
</evidence>
<evidence type="ECO:0000256" key="7">
    <source>
        <dbReference type="ARBA" id="ARBA00022679"/>
    </source>
</evidence>